<protein>
    <submittedName>
        <fullName evidence="1">Uncharacterized protein</fullName>
    </submittedName>
</protein>
<dbReference type="Proteomes" id="UP001497535">
    <property type="component" value="Unassembled WGS sequence"/>
</dbReference>
<gene>
    <name evidence="1" type="ORF">MENTE1834_LOCUS28688</name>
</gene>
<evidence type="ECO:0000313" key="1">
    <source>
        <dbReference type="EMBL" id="CAK5081456.1"/>
    </source>
</evidence>
<comment type="caution">
    <text evidence="1">The sequence shown here is derived from an EMBL/GenBank/DDBJ whole genome shotgun (WGS) entry which is preliminary data.</text>
</comment>
<dbReference type="EMBL" id="CAVMJV010000044">
    <property type="protein sequence ID" value="CAK5081456.1"/>
    <property type="molecule type" value="Genomic_DNA"/>
</dbReference>
<reference evidence="1" key="1">
    <citation type="submission" date="2023-11" db="EMBL/GenBank/DDBJ databases">
        <authorList>
            <person name="Poullet M."/>
        </authorList>
    </citation>
    <scope>NUCLEOTIDE SEQUENCE</scope>
    <source>
        <strain evidence="1">E1834</strain>
    </source>
</reference>
<accession>A0ACB0ZQQ7</accession>
<proteinExistence type="predicted"/>
<sequence>MYVFFIVIYFILCFLFKYQISFIINSRWIYLNLTINIYFFVYLLFFIFIYSLASRLHFTFYLKLRNVYHSSFQLEAVLPSFPNK</sequence>
<evidence type="ECO:0000313" key="2">
    <source>
        <dbReference type="Proteomes" id="UP001497535"/>
    </source>
</evidence>
<organism evidence="1 2">
    <name type="scientific">Meloidogyne enterolobii</name>
    <name type="common">Root-knot nematode worm</name>
    <name type="synonym">Meloidogyne mayaguensis</name>
    <dbReference type="NCBI Taxonomy" id="390850"/>
    <lineage>
        <taxon>Eukaryota</taxon>
        <taxon>Metazoa</taxon>
        <taxon>Ecdysozoa</taxon>
        <taxon>Nematoda</taxon>
        <taxon>Chromadorea</taxon>
        <taxon>Rhabditida</taxon>
        <taxon>Tylenchina</taxon>
        <taxon>Tylenchomorpha</taxon>
        <taxon>Tylenchoidea</taxon>
        <taxon>Meloidogynidae</taxon>
        <taxon>Meloidogyninae</taxon>
        <taxon>Meloidogyne</taxon>
    </lineage>
</organism>
<name>A0ACB0ZQQ7_MELEN</name>
<keyword evidence="2" id="KW-1185">Reference proteome</keyword>